<proteinExistence type="predicted"/>
<dbReference type="Proteomes" id="UP000245974">
    <property type="component" value="Unassembled WGS sequence"/>
</dbReference>
<dbReference type="InParanoid" id="A0A2U3N1H3"/>
<keyword evidence="2" id="KW-1185">Reference proteome</keyword>
<evidence type="ECO:0000313" key="2">
    <source>
        <dbReference type="Proteomes" id="UP000245974"/>
    </source>
</evidence>
<organism evidence="1 2">
    <name type="scientific">Acinetobacter stercoris</name>
    <dbReference type="NCBI Taxonomy" id="2126983"/>
    <lineage>
        <taxon>Bacteria</taxon>
        <taxon>Pseudomonadati</taxon>
        <taxon>Pseudomonadota</taxon>
        <taxon>Gammaproteobacteria</taxon>
        <taxon>Moraxellales</taxon>
        <taxon>Moraxellaceae</taxon>
        <taxon>Acinetobacter</taxon>
    </lineage>
</organism>
<evidence type="ECO:0008006" key="3">
    <source>
        <dbReference type="Google" id="ProtNLM"/>
    </source>
</evidence>
<dbReference type="EMBL" id="OOGT01000144">
    <property type="protein sequence ID" value="SPL71512.1"/>
    <property type="molecule type" value="Genomic_DNA"/>
</dbReference>
<dbReference type="AlphaFoldDB" id="A0A2U3N1H3"/>
<protein>
    <recommendedName>
        <fullName evidence="3">Tail fiber assembly protein</fullName>
    </recommendedName>
</protein>
<evidence type="ECO:0000313" key="1">
    <source>
        <dbReference type="EMBL" id="SPL71512.1"/>
    </source>
</evidence>
<dbReference type="OrthoDB" id="8596093at2"/>
<dbReference type="FunCoup" id="A0A2U3N1H3">
    <property type="interactions" value="47"/>
</dbReference>
<reference evidence="2" key="1">
    <citation type="submission" date="2018-03" db="EMBL/GenBank/DDBJ databases">
        <authorList>
            <person name="Blom J."/>
        </authorList>
    </citation>
    <scope>NUCLEOTIDE SEQUENCE [LARGE SCALE GENOMIC DNA]</scope>
    <source>
        <strain evidence="2">KPC-SM-21</strain>
    </source>
</reference>
<dbReference type="RefSeq" id="WP_121974933.1">
    <property type="nucleotide sequence ID" value="NZ_OOGT01000144.1"/>
</dbReference>
<dbReference type="InterPro" id="IPR051220">
    <property type="entry name" value="TFA_Chaperone"/>
</dbReference>
<name>A0A2U3N1H3_9GAMM</name>
<sequence length="208" mass="23989">MTLISEKDQIIMAYSYDADDQRLVGSFEYLRATGTGLPAQSTNIQPPTAEQGFIPVFDVENQQWGLVEDHRRKTVYSTDTGLSSTVDYVGAIKDGFTFNAPQSVYEQWEDDHWIDPRSDAEKEADRLKAFAPLTRRQFKLTLLEHDLLDQIEQAIDSIQDATQKKKVQIEYAESEKFERSNESVRYMLGILKLSDEQVDEMWRYAMSL</sequence>
<gene>
    <name evidence="1" type="ORF">KPC_2690</name>
</gene>
<accession>A0A2U3N1H3</accession>
<dbReference type="PANTHER" id="PTHR34413">
    <property type="entry name" value="PROPHAGE TAIL FIBER ASSEMBLY PROTEIN HOMOLOG TFAE-RELATED-RELATED"/>
    <property type="match status" value="1"/>
</dbReference>
<dbReference type="PANTHER" id="PTHR34413:SF2">
    <property type="entry name" value="PROPHAGE TAIL FIBER ASSEMBLY PROTEIN HOMOLOG TFAE-RELATED"/>
    <property type="match status" value="1"/>
</dbReference>